<reference evidence="3 4" key="1">
    <citation type="submission" date="2023-11" db="EMBL/GenBank/DDBJ databases">
        <title>Draft genome of Azohydromonas lata strain H1 (DSM1123), a polyhydroxyalkanoate producer.</title>
        <authorList>
            <person name="Traversa D."/>
            <person name="D'Addabbo P."/>
            <person name="Pazzani C."/>
            <person name="Manzari C."/>
            <person name="Chiara M."/>
            <person name="Scrascia M."/>
        </authorList>
    </citation>
    <scope>NUCLEOTIDE SEQUENCE [LARGE SCALE GENOMIC DNA]</scope>
    <source>
        <strain evidence="3 4">H1</strain>
    </source>
</reference>
<evidence type="ECO:0000259" key="2">
    <source>
        <dbReference type="PROSITE" id="PS50110"/>
    </source>
</evidence>
<dbReference type="PROSITE" id="PS50110">
    <property type="entry name" value="RESPONSE_REGULATORY"/>
    <property type="match status" value="1"/>
</dbReference>
<evidence type="ECO:0000313" key="3">
    <source>
        <dbReference type="EMBL" id="MDZ5460894.1"/>
    </source>
</evidence>
<dbReference type="SUPFAM" id="SSF52172">
    <property type="entry name" value="CheY-like"/>
    <property type="match status" value="1"/>
</dbReference>
<accession>A0ABU5IPS8</accession>
<comment type="caution">
    <text evidence="3">The sequence shown here is derived from an EMBL/GenBank/DDBJ whole genome shotgun (WGS) entry which is preliminary data.</text>
</comment>
<evidence type="ECO:0000256" key="1">
    <source>
        <dbReference type="PROSITE-ProRule" id="PRU00169"/>
    </source>
</evidence>
<gene>
    <name evidence="3" type="ORF">SM757_30385</name>
</gene>
<dbReference type="Proteomes" id="UP001293718">
    <property type="component" value="Unassembled WGS sequence"/>
</dbReference>
<proteinExistence type="predicted"/>
<protein>
    <submittedName>
        <fullName evidence="3">Helix-turn-helix domain-containing protein</fullName>
    </submittedName>
</protein>
<dbReference type="Pfam" id="PF08667">
    <property type="entry name" value="BetR"/>
    <property type="match status" value="1"/>
</dbReference>
<dbReference type="Gene3D" id="3.40.50.2300">
    <property type="match status" value="1"/>
</dbReference>
<organism evidence="3 4">
    <name type="scientific">Azohydromonas lata</name>
    <dbReference type="NCBI Taxonomy" id="45677"/>
    <lineage>
        <taxon>Bacteria</taxon>
        <taxon>Pseudomonadati</taxon>
        <taxon>Pseudomonadota</taxon>
        <taxon>Betaproteobacteria</taxon>
        <taxon>Burkholderiales</taxon>
        <taxon>Sphaerotilaceae</taxon>
        <taxon>Azohydromonas</taxon>
    </lineage>
</organism>
<evidence type="ECO:0000313" key="4">
    <source>
        <dbReference type="Proteomes" id="UP001293718"/>
    </source>
</evidence>
<sequence length="273" mass="29722">MPAPVESNFPLGSQLAVSLLRRHGIASHKHSTTIRDVLGLSYSQAHRKINGDSPWTPEELEILARHFGDTFASMVLSALESEKRVTAQLVMGKTSVEAYLWPGERISNAPEGALVAVPVNSEWLICPVNNAVRDNCYAIKRILIEPPPERLTRVAVLDDVQELAVTLAASFTEAGLESDAFFTVSDLRNKIPEYDAFVLDWLVSGETAKNLIDDIRKMKPDAPVAVLTGQIGAGLASEAEVAALMAVHKILFFEKPVRFSIINAAIAQAVAKK</sequence>
<keyword evidence="4" id="KW-1185">Reference proteome</keyword>
<dbReference type="RefSeq" id="WP_084267873.1">
    <property type="nucleotide sequence ID" value="NZ_JAXOJX010000087.1"/>
</dbReference>
<keyword evidence="1" id="KW-0597">Phosphoprotein</keyword>
<feature type="domain" description="Response regulatory" evidence="2">
    <location>
        <begin position="153"/>
        <end position="270"/>
    </location>
</feature>
<dbReference type="InterPro" id="IPR011006">
    <property type="entry name" value="CheY-like_superfamily"/>
</dbReference>
<dbReference type="EMBL" id="JAXOJX010000087">
    <property type="protein sequence ID" value="MDZ5460894.1"/>
    <property type="molecule type" value="Genomic_DNA"/>
</dbReference>
<dbReference type="InterPro" id="IPR013975">
    <property type="entry name" value="Tscrpt_reg_BetR_N"/>
</dbReference>
<feature type="modified residue" description="4-aspartylphosphate" evidence="1">
    <location>
        <position position="200"/>
    </location>
</feature>
<dbReference type="InterPro" id="IPR001789">
    <property type="entry name" value="Sig_transdc_resp-reg_receiver"/>
</dbReference>
<name>A0ABU5IPS8_9BURK</name>